<evidence type="ECO:0000313" key="3">
    <source>
        <dbReference type="EMBL" id="ULN52345.1"/>
    </source>
</evidence>
<protein>
    <recommendedName>
        <fullName evidence="5">FUSC family protein</fullName>
    </recommendedName>
</protein>
<feature type="compositionally biased region" description="Acidic residues" evidence="1">
    <location>
        <begin position="60"/>
        <end position="88"/>
    </location>
</feature>
<keyword evidence="2" id="KW-1133">Transmembrane helix</keyword>
<evidence type="ECO:0000256" key="1">
    <source>
        <dbReference type="SAM" id="MobiDB-lite"/>
    </source>
</evidence>
<sequence length="404" mass="42309">MSDTPEDQPTRPISVAELLARHGNIGSPPVTGRKRRRRGNADAVSVAELTGEIPVIRDPDDPEAPDDAETAEDAVEDAVEEGAEETPADEAAPAARPAAASDQREDPVRFSEPQPRWPQSAPHAPGKTGPQRSPHPLPDRKADRGGDRSEGGSDAEQMSPDPVDVFPAVSMADLGLGADPDEDLLDTVDDGPTDAEAPARPARRGLLGALRSRFARPARGADEQGDDAAAAPTDDGQGDPAAAAGTASLLDATAEPTAGRARSAEWGFADRDTDGDSDGDSDWDTDWDADTDSAEHDGDAEEGPWHDERDEQAPESLLARVARGVWGVAQSLLAVVFGAGLFIAFDQLWRWNSVVALVLTVLVTLGLVAAVQAVRKTVDITSTLIAVAVGLLVTLGPLVLWLSG</sequence>
<keyword evidence="2" id="KW-0812">Transmembrane</keyword>
<feature type="transmembrane region" description="Helical" evidence="2">
    <location>
        <begin position="325"/>
        <end position="345"/>
    </location>
</feature>
<feature type="region of interest" description="Disordered" evidence="1">
    <location>
        <begin position="1"/>
        <end position="312"/>
    </location>
</feature>
<feature type="compositionally biased region" description="Basic and acidic residues" evidence="1">
    <location>
        <begin position="293"/>
        <end position="312"/>
    </location>
</feature>
<feature type="compositionally biased region" description="Acidic residues" evidence="1">
    <location>
        <begin position="179"/>
        <end position="193"/>
    </location>
</feature>
<feature type="compositionally biased region" description="Low complexity" evidence="1">
    <location>
        <begin position="227"/>
        <end position="254"/>
    </location>
</feature>
<feature type="compositionally biased region" description="Low complexity" evidence="1">
    <location>
        <begin position="195"/>
        <end position="212"/>
    </location>
</feature>
<feature type="transmembrane region" description="Helical" evidence="2">
    <location>
        <begin position="351"/>
        <end position="371"/>
    </location>
</feature>
<organism evidence="3 4">
    <name type="scientific">Mycolicibacillus parakoreensis</name>
    <dbReference type="NCBI Taxonomy" id="1069221"/>
    <lineage>
        <taxon>Bacteria</taxon>
        <taxon>Bacillati</taxon>
        <taxon>Actinomycetota</taxon>
        <taxon>Actinomycetes</taxon>
        <taxon>Mycobacteriales</taxon>
        <taxon>Mycobacteriaceae</taxon>
        <taxon>Mycolicibacillus</taxon>
    </lineage>
</organism>
<gene>
    <name evidence="3" type="ORF">MIU77_16090</name>
</gene>
<feature type="compositionally biased region" description="Acidic residues" evidence="1">
    <location>
        <begin position="275"/>
        <end position="292"/>
    </location>
</feature>
<feature type="compositionally biased region" description="Basic and acidic residues" evidence="1">
    <location>
        <begin position="137"/>
        <end position="151"/>
    </location>
</feature>
<accession>A0ABY3U2Z1</accession>
<dbReference type="RefSeq" id="WP_240170618.1">
    <property type="nucleotide sequence ID" value="NZ_CP092365.1"/>
</dbReference>
<evidence type="ECO:0000313" key="4">
    <source>
        <dbReference type="Proteomes" id="UP001055200"/>
    </source>
</evidence>
<evidence type="ECO:0000256" key="2">
    <source>
        <dbReference type="SAM" id="Phobius"/>
    </source>
</evidence>
<keyword evidence="2" id="KW-0472">Membrane</keyword>
<feature type="compositionally biased region" description="Low complexity" evidence="1">
    <location>
        <begin position="89"/>
        <end position="100"/>
    </location>
</feature>
<name>A0ABY3U2Z1_9MYCO</name>
<reference evidence="3" key="1">
    <citation type="submission" date="2022-08" db="EMBL/GenBank/DDBJ databases">
        <title>Complete genome sequence of 14 non-tuberculosis mycobacteria type-strains.</title>
        <authorList>
            <person name="Igarashi Y."/>
            <person name="Osugi A."/>
            <person name="Mitarai S."/>
        </authorList>
    </citation>
    <scope>NUCLEOTIDE SEQUENCE</scope>
    <source>
        <strain evidence="3">DSM 45575</strain>
    </source>
</reference>
<proteinExistence type="predicted"/>
<evidence type="ECO:0008006" key="5">
    <source>
        <dbReference type="Google" id="ProtNLM"/>
    </source>
</evidence>
<dbReference type="Proteomes" id="UP001055200">
    <property type="component" value="Chromosome"/>
</dbReference>
<keyword evidence="4" id="KW-1185">Reference proteome</keyword>
<dbReference type="EMBL" id="CP092365">
    <property type="protein sequence ID" value="ULN52345.1"/>
    <property type="molecule type" value="Genomic_DNA"/>
</dbReference>
<feature type="transmembrane region" description="Helical" evidence="2">
    <location>
        <begin position="383"/>
        <end position="402"/>
    </location>
</feature>